<dbReference type="AlphaFoldDB" id="A0A927B1N7"/>
<protein>
    <submittedName>
        <fullName evidence="2">HEPN domain-containing protein</fullName>
    </submittedName>
</protein>
<keyword evidence="3" id="KW-1185">Reference proteome</keyword>
<evidence type="ECO:0000313" key="2">
    <source>
        <dbReference type="EMBL" id="MBD2753765.1"/>
    </source>
</evidence>
<dbReference type="SUPFAM" id="SSF81593">
    <property type="entry name" value="Nucleotidyltransferase substrate binding subunit/domain"/>
    <property type="match status" value="1"/>
</dbReference>
<evidence type="ECO:0000259" key="1">
    <source>
        <dbReference type="Pfam" id="PF05168"/>
    </source>
</evidence>
<dbReference type="EMBL" id="JACXAA010000004">
    <property type="protein sequence ID" value="MBD2753765.1"/>
    <property type="molecule type" value="Genomic_DNA"/>
</dbReference>
<comment type="caution">
    <text evidence="2">The sequence shown here is derived from an EMBL/GenBank/DDBJ whole genome shotgun (WGS) entry which is preliminary data.</text>
</comment>
<feature type="domain" description="HEPN" evidence="1">
    <location>
        <begin position="7"/>
        <end position="136"/>
    </location>
</feature>
<reference evidence="2" key="1">
    <citation type="submission" date="2020-09" db="EMBL/GenBank/DDBJ databases">
        <authorList>
            <person name="Kim M.K."/>
        </authorList>
    </citation>
    <scope>NUCLEOTIDE SEQUENCE</scope>
    <source>
        <strain evidence="2">BT704</strain>
    </source>
</reference>
<gene>
    <name evidence="2" type="ORF">IC230_12745</name>
</gene>
<dbReference type="Proteomes" id="UP000653797">
    <property type="component" value="Unassembled WGS sequence"/>
</dbReference>
<dbReference type="Pfam" id="PF05168">
    <property type="entry name" value="HEPN"/>
    <property type="match status" value="1"/>
</dbReference>
<name>A0A927B1N7_9BACT</name>
<proteinExistence type="predicted"/>
<accession>A0A927B1N7</accession>
<organism evidence="2 3">
    <name type="scientific">Spirosoma validum</name>
    <dbReference type="NCBI Taxonomy" id="2771355"/>
    <lineage>
        <taxon>Bacteria</taxon>
        <taxon>Pseudomonadati</taxon>
        <taxon>Bacteroidota</taxon>
        <taxon>Cytophagia</taxon>
        <taxon>Cytophagales</taxon>
        <taxon>Cytophagaceae</taxon>
        <taxon>Spirosoma</taxon>
    </lineage>
</organism>
<sequence length="139" mass="15807">MPTGLEFKDIAERRLEEALVLHSAGKYDGAYYLAGYVIECALKAAISTHLNYEIYAGMDGELSNFRTHKLSKLVIFAGFVKGLAETLDPKLKSAYSYITSQTDGWSEVKRYEPIACSKQKCDSFLESVQILMQWIRQHW</sequence>
<dbReference type="Gene3D" id="1.20.120.330">
    <property type="entry name" value="Nucleotidyltransferases domain 2"/>
    <property type="match status" value="1"/>
</dbReference>
<dbReference type="RefSeq" id="WP_191039413.1">
    <property type="nucleotide sequence ID" value="NZ_JACXAA010000004.1"/>
</dbReference>
<evidence type="ECO:0000313" key="3">
    <source>
        <dbReference type="Proteomes" id="UP000653797"/>
    </source>
</evidence>
<dbReference type="InterPro" id="IPR007842">
    <property type="entry name" value="HEPN_dom"/>
</dbReference>